<evidence type="ECO:0000313" key="3">
    <source>
        <dbReference type="Proteomes" id="UP000199448"/>
    </source>
</evidence>
<dbReference type="Proteomes" id="UP000199448">
    <property type="component" value="Unassembled WGS sequence"/>
</dbReference>
<dbReference type="RefSeq" id="WP_093113284.1">
    <property type="nucleotide sequence ID" value="NZ_FNGG01000003.1"/>
</dbReference>
<dbReference type="OrthoDB" id="1445762at2"/>
<evidence type="ECO:0000313" key="2">
    <source>
        <dbReference type="EMBL" id="SEE94084.1"/>
    </source>
</evidence>
<dbReference type="AlphaFoldDB" id="A0A1H5MXK3"/>
<accession>A0A1H5MXK3</accession>
<dbReference type="EMBL" id="FNUG01000003">
    <property type="protein sequence ID" value="SEE94084.1"/>
    <property type="molecule type" value="Genomic_DNA"/>
</dbReference>
<organism evidence="2 3">
    <name type="scientific">Salinimicrobium catena</name>
    <dbReference type="NCBI Taxonomy" id="390640"/>
    <lineage>
        <taxon>Bacteria</taxon>
        <taxon>Pseudomonadati</taxon>
        <taxon>Bacteroidota</taxon>
        <taxon>Flavobacteriia</taxon>
        <taxon>Flavobacteriales</taxon>
        <taxon>Flavobacteriaceae</taxon>
        <taxon>Salinimicrobium</taxon>
    </lineage>
</organism>
<feature type="signal peptide" evidence="1">
    <location>
        <begin position="1"/>
        <end position="22"/>
    </location>
</feature>
<keyword evidence="3" id="KW-1185">Reference proteome</keyword>
<evidence type="ECO:0000256" key="1">
    <source>
        <dbReference type="SAM" id="SignalP"/>
    </source>
</evidence>
<proteinExistence type="predicted"/>
<feature type="chain" id="PRO_5011593368" evidence="1">
    <location>
        <begin position="23"/>
        <end position="142"/>
    </location>
</feature>
<gene>
    <name evidence="2" type="ORF">SAMN04488034_103182</name>
</gene>
<protein>
    <submittedName>
        <fullName evidence="2">Intracellular sulfur oxidation protein, DsrE/DsrF family</fullName>
    </submittedName>
</protein>
<dbReference type="SUPFAM" id="SSF75169">
    <property type="entry name" value="DsrEFH-like"/>
    <property type="match status" value="1"/>
</dbReference>
<dbReference type="STRING" id="390640.SAMN04488034_103182"/>
<sequence length="142" mass="15545">MKNILLASFAIVLSLFTNPVQAQNAHEKHADDVNYVVLTRNVQQLKPIILAAEELAVQDGDNFGDFQVVVCGKAVQDLSNKETMSNFLKSAENAGVTINACGFSLKKFGVDRAALPEALRVVENGILHNFELQKKGYLSIEL</sequence>
<reference evidence="2 3" key="1">
    <citation type="submission" date="2016-10" db="EMBL/GenBank/DDBJ databases">
        <authorList>
            <person name="de Groot N.N."/>
        </authorList>
    </citation>
    <scope>NUCLEOTIDE SEQUENCE [LARGE SCALE GENOMIC DNA]</scope>
    <source>
        <strain evidence="2 3">DSM 23553</strain>
    </source>
</reference>
<dbReference type="Gene3D" id="3.40.1260.10">
    <property type="entry name" value="DsrEFH-like"/>
    <property type="match status" value="1"/>
</dbReference>
<keyword evidence="1" id="KW-0732">Signal</keyword>
<name>A0A1H5MXK3_9FLAO</name>
<dbReference type="InterPro" id="IPR027396">
    <property type="entry name" value="DsrEFH-like"/>
</dbReference>